<dbReference type="RefSeq" id="WP_266122530.1">
    <property type="nucleotide sequence ID" value="NZ_JAJHNU010000001.1"/>
</dbReference>
<dbReference type="Gene3D" id="3.10.560.10">
    <property type="entry name" value="Outer membrane lipoprotein wza domain like"/>
    <property type="match status" value="2"/>
</dbReference>
<dbReference type="InterPro" id="IPR054765">
    <property type="entry name" value="SLBB_dom"/>
</dbReference>
<evidence type="ECO:0000256" key="8">
    <source>
        <dbReference type="ARBA" id="ARBA00023047"/>
    </source>
</evidence>
<sequence length="344" mass="37239">MGKAADVEANTRDQIPGVQLISITPELLAQQTAGSKADLLAEIETLAAPNPVYRLGPGDIINIMVWDHPELALIPAASSRNMGSVTQADIGNGYPISADGTIQFPYAGVVDAAGLTELELRDLLMKKLAVYINDPQLTVRVQSYRNSRVYIDGEVNNPGLAVMDDIPMTLPEALNRAGGYTKEADRSSVMLSRNGVTMRLDLPELTRLGINPSRIMLANGDMLRVLNQRETQVFVLGEVTEPKATPMYDGRLNLTQALGEAGGVSMTTSNPSQVYILRRTEGQEPQIYHLNANSPAAYLLANDFQMQARDVVFVDPAAVVRWQRVIGNLLPSLSGVVSTGNVLK</sequence>
<evidence type="ECO:0000256" key="4">
    <source>
        <dbReference type="ARBA" id="ARBA00022452"/>
    </source>
</evidence>
<keyword evidence="14" id="KW-0449">Lipoprotein</keyword>
<evidence type="ECO:0000256" key="2">
    <source>
        <dbReference type="ARBA" id="ARBA00009450"/>
    </source>
</evidence>
<feature type="domain" description="SLBB" evidence="16">
    <location>
        <begin position="232"/>
        <end position="314"/>
    </location>
</feature>
<evidence type="ECO:0000256" key="7">
    <source>
        <dbReference type="ARBA" id="ARBA00022729"/>
    </source>
</evidence>
<evidence type="ECO:0000256" key="13">
    <source>
        <dbReference type="ARBA" id="ARBA00023237"/>
    </source>
</evidence>
<comment type="similarity">
    <text evidence="2">Belongs to the BexD/CtrA/VexA family.</text>
</comment>
<evidence type="ECO:0000256" key="3">
    <source>
        <dbReference type="ARBA" id="ARBA00022448"/>
    </source>
</evidence>
<comment type="subcellular location">
    <subcellularLocation>
        <location evidence="1">Cell outer membrane</location>
        <topology evidence="1">Multi-pass membrane protein</topology>
    </subcellularLocation>
</comment>
<reference evidence="17" key="1">
    <citation type="submission" date="2021-11" db="EMBL/GenBank/DDBJ databases">
        <title>Draft genome sequence of Alcaligenes endophyticus type strain CCUG 75668T.</title>
        <authorList>
            <person name="Salva-Serra F."/>
            <person name="Duran R.E."/>
            <person name="Seeger M."/>
            <person name="Moore E.R.B."/>
            <person name="Jaen-Luchoro D."/>
        </authorList>
    </citation>
    <scope>NUCLEOTIDE SEQUENCE</scope>
    <source>
        <strain evidence="17">CCUG 75668</strain>
    </source>
</reference>
<dbReference type="PANTHER" id="PTHR33619:SF3">
    <property type="entry name" value="POLYSACCHARIDE EXPORT PROTEIN GFCE-RELATED"/>
    <property type="match status" value="1"/>
</dbReference>
<evidence type="ECO:0000256" key="11">
    <source>
        <dbReference type="ARBA" id="ARBA00023136"/>
    </source>
</evidence>
<keyword evidence="12" id="KW-0564">Palmitate</keyword>
<evidence type="ECO:0000313" key="17">
    <source>
        <dbReference type="EMBL" id="MDN4120136.1"/>
    </source>
</evidence>
<dbReference type="Gene3D" id="3.30.1950.10">
    <property type="entry name" value="wza like domain"/>
    <property type="match status" value="1"/>
</dbReference>
<comment type="caution">
    <text evidence="17">The sequence shown here is derived from an EMBL/GenBank/DDBJ whole genome shotgun (WGS) entry which is preliminary data.</text>
</comment>
<dbReference type="InterPro" id="IPR003715">
    <property type="entry name" value="Poly_export_N"/>
</dbReference>
<evidence type="ECO:0000256" key="9">
    <source>
        <dbReference type="ARBA" id="ARBA00023065"/>
    </source>
</evidence>
<keyword evidence="7" id="KW-0732">Signal</keyword>
<dbReference type="Pfam" id="PF02563">
    <property type="entry name" value="Poly_export"/>
    <property type="match status" value="1"/>
</dbReference>
<evidence type="ECO:0000256" key="6">
    <source>
        <dbReference type="ARBA" id="ARBA00022692"/>
    </source>
</evidence>
<keyword evidence="6" id="KW-0812">Transmembrane</keyword>
<keyword evidence="13" id="KW-0998">Cell outer membrane</keyword>
<keyword evidence="3" id="KW-0813">Transport</keyword>
<feature type="domain" description="Polysaccharide export protein N-terminal" evidence="15">
    <location>
        <begin position="48"/>
        <end position="142"/>
    </location>
</feature>
<dbReference type="EMBL" id="JAJHNU010000001">
    <property type="protein sequence ID" value="MDN4120136.1"/>
    <property type="molecule type" value="Genomic_DNA"/>
</dbReference>
<keyword evidence="9" id="KW-0406">Ion transport</keyword>
<organism evidence="17 18">
    <name type="scientific">Alcaligenes endophyticus</name>
    <dbReference type="NCBI Taxonomy" id="1929088"/>
    <lineage>
        <taxon>Bacteria</taxon>
        <taxon>Pseudomonadati</taxon>
        <taxon>Pseudomonadota</taxon>
        <taxon>Betaproteobacteria</taxon>
        <taxon>Burkholderiales</taxon>
        <taxon>Alcaligenaceae</taxon>
        <taxon>Alcaligenes</taxon>
    </lineage>
</organism>
<dbReference type="InterPro" id="IPR049712">
    <property type="entry name" value="Poly_export"/>
</dbReference>
<evidence type="ECO:0000259" key="15">
    <source>
        <dbReference type="Pfam" id="PF02563"/>
    </source>
</evidence>
<proteinExistence type="inferred from homology"/>
<evidence type="ECO:0000259" key="16">
    <source>
        <dbReference type="Pfam" id="PF22461"/>
    </source>
</evidence>
<evidence type="ECO:0000256" key="5">
    <source>
        <dbReference type="ARBA" id="ARBA00022597"/>
    </source>
</evidence>
<evidence type="ECO:0000256" key="1">
    <source>
        <dbReference type="ARBA" id="ARBA00004571"/>
    </source>
</evidence>
<dbReference type="Proteomes" id="UP001168613">
    <property type="component" value="Unassembled WGS sequence"/>
</dbReference>
<keyword evidence="8" id="KW-0625">Polysaccharide transport</keyword>
<dbReference type="Pfam" id="PF22461">
    <property type="entry name" value="SLBB_2"/>
    <property type="match status" value="2"/>
</dbReference>
<evidence type="ECO:0000313" key="18">
    <source>
        <dbReference type="Proteomes" id="UP001168613"/>
    </source>
</evidence>
<dbReference type="PANTHER" id="PTHR33619">
    <property type="entry name" value="POLYSACCHARIDE EXPORT PROTEIN GFCE-RELATED"/>
    <property type="match status" value="1"/>
</dbReference>
<keyword evidence="18" id="KW-1185">Reference proteome</keyword>
<accession>A0ABT8EFS3</accession>
<evidence type="ECO:0000256" key="14">
    <source>
        <dbReference type="ARBA" id="ARBA00023288"/>
    </source>
</evidence>
<protein>
    <submittedName>
        <fullName evidence="17">Polysaccharide biosynthesis/export family protein</fullName>
    </submittedName>
</protein>
<keyword evidence="4" id="KW-1134">Transmembrane beta strand</keyword>
<feature type="domain" description="SLBB" evidence="16">
    <location>
        <begin position="148"/>
        <end position="225"/>
    </location>
</feature>
<name>A0ABT8EFS3_9BURK</name>
<keyword evidence="5" id="KW-0762">Sugar transport</keyword>
<gene>
    <name evidence="17" type="ORF">LMS43_02415</name>
</gene>
<evidence type="ECO:0000256" key="12">
    <source>
        <dbReference type="ARBA" id="ARBA00023139"/>
    </source>
</evidence>
<keyword evidence="10" id="KW-0626">Porin</keyword>
<keyword evidence="11" id="KW-0472">Membrane</keyword>
<evidence type="ECO:0000256" key="10">
    <source>
        <dbReference type="ARBA" id="ARBA00023114"/>
    </source>
</evidence>